<reference evidence="2 3" key="1">
    <citation type="submission" date="2024-02" db="EMBL/GenBank/DDBJ databases">
        <title>Discinaceae phylogenomics.</title>
        <authorList>
            <person name="Dirks A.C."/>
            <person name="James T.Y."/>
        </authorList>
    </citation>
    <scope>NUCLEOTIDE SEQUENCE [LARGE SCALE GENOMIC DNA]</scope>
    <source>
        <strain evidence="2 3">ACD0624</strain>
    </source>
</reference>
<evidence type="ECO:0000313" key="2">
    <source>
        <dbReference type="EMBL" id="KAL0640277.1"/>
    </source>
</evidence>
<organism evidence="2 3">
    <name type="scientific">Discina gigas</name>
    <dbReference type="NCBI Taxonomy" id="1032678"/>
    <lineage>
        <taxon>Eukaryota</taxon>
        <taxon>Fungi</taxon>
        <taxon>Dikarya</taxon>
        <taxon>Ascomycota</taxon>
        <taxon>Pezizomycotina</taxon>
        <taxon>Pezizomycetes</taxon>
        <taxon>Pezizales</taxon>
        <taxon>Discinaceae</taxon>
        <taxon>Discina</taxon>
    </lineage>
</organism>
<evidence type="ECO:0000313" key="3">
    <source>
        <dbReference type="Proteomes" id="UP001447188"/>
    </source>
</evidence>
<feature type="compositionally biased region" description="Polar residues" evidence="1">
    <location>
        <begin position="98"/>
        <end position="109"/>
    </location>
</feature>
<keyword evidence="3" id="KW-1185">Reference proteome</keyword>
<sequence length="311" mass="34158">MDTQHIAFSGFSSEYAVDSEKIPDAFVKVVGITHPSVVVETGWAEKMVDLKKDAKIWLCGTKGVTRVVIVVCFTEGKSPIAIPTEPDEESLDKDKHSATGTVNENTVGTATPHEPSQELTEEDANSRHDEKIPSSISSTNLPSVEEDSAESSLISSITKATIFADLVASLISLHSNNTLTKPLIGSVSGTRHLFRANSTFKSIIEFYTTSFLPPGDPSFRLSFADLLSPELASEHGLDPEDGLDFDMAELRNVVDAHMVDMCRKRAGRRAKTLMKEKGVWEKVMTFAESKRKRKRAGSGSGEDWNEKRKKQ</sequence>
<feature type="region of interest" description="Disordered" evidence="1">
    <location>
        <begin position="288"/>
        <end position="311"/>
    </location>
</feature>
<evidence type="ECO:0000256" key="1">
    <source>
        <dbReference type="SAM" id="MobiDB-lite"/>
    </source>
</evidence>
<accession>A0ABR3GWE8</accession>
<dbReference type="EMBL" id="JBBBZM010000004">
    <property type="protein sequence ID" value="KAL0640277.1"/>
    <property type="molecule type" value="Genomic_DNA"/>
</dbReference>
<proteinExistence type="predicted"/>
<protein>
    <submittedName>
        <fullName evidence="2">Uncharacterized protein</fullName>
    </submittedName>
</protein>
<feature type="region of interest" description="Disordered" evidence="1">
    <location>
        <begin position="81"/>
        <end position="144"/>
    </location>
</feature>
<name>A0ABR3GWE8_9PEZI</name>
<dbReference type="Proteomes" id="UP001447188">
    <property type="component" value="Unassembled WGS sequence"/>
</dbReference>
<comment type="caution">
    <text evidence="2">The sequence shown here is derived from an EMBL/GenBank/DDBJ whole genome shotgun (WGS) entry which is preliminary data.</text>
</comment>
<gene>
    <name evidence="2" type="ORF">Q9L58_000557</name>
</gene>